<keyword evidence="5" id="KW-1185">Reference proteome</keyword>
<gene>
    <name evidence="4" type="ORF">FBZ95_11350</name>
</gene>
<dbReference type="OrthoDB" id="581833at2"/>
<evidence type="ECO:0000313" key="4">
    <source>
        <dbReference type="EMBL" id="TWB67928.1"/>
    </source>
</evidence>
<organism evidence="4 5">
    <name type="scientific">Bradyrhizobium sacchari</name>
    <dbReference type="NCBI Taxonomy" id="1399419"/>
    <lineage>
        <taxon>Bacteria</taxon>
        <taxon>Pseudomonadati</taxon>
        <taxon>Pseudomonadota</taxon>
        <taxon>Alphaproteobacteria</taxon>
        <taxon>Hyphomicrobiales</taxon>
        <taxon>Nitrobacteraceae</taxon>
        <taxon>Bradyrhizobium</taxon>
    </lineage>
</organism>
<accession>A0A560J9S6</accession>
<dbReference type="InterPro" id="IPR040754">
    <property type="entry name" value="PreAtp-grasp"/>
</dbReference>
<dbReference type="InterPro" id="IPR011761">
    <property type="entry name" value="ATP-grasp"/>
</dbReference>
<evidence type="ECO:0000313" key="5">
    <source>
        <dbReference type="Proteomes" id="UP000315914"/>
    </source>
</evidence>
<dbReference type="Pfam" id="PF18604">
    <property type="entry name" value="PreAtp-grasp"/>
    <property type="match status" value="1"/>
</dbReference>
<feature type="compositionally biased region" description="Basic residues" evidence="2">
    <location>
        <begin position="430"/>
        <end position="439"/>
    </location>
</feature>
<evidence type="ECO:0000259" key="3">
    <source>
        <dbReference type="PROSITE" id="PS50975"/>
    </source>
</evidence>
<dbReference type="PROSITE" id="PS50975">
    <property type="entry name" value="ATP_GRASP"/>
    <property type="match status" value="1"/>
</dbReference>
<name>A0A560J9S6_9BRAD</name>
<dbReference type="Gene3D" id="3.30.470.20">
    <property type="entry name" value="ATP-grasp fold, B domain"/>
    <property type="match status" value="1"/>
</dbReference>
<dbReference type="AlphaFoldDB" id="A0A560J9S6"/>
<comment type="caution">
    <text evidence="4">The sequence shown here is derived from an EMBL/GenBank/DDBJ whole genome shotgun (WGS) entry which is preliminary data.</text>
</comment>
<dbReference type="GO" id="GO:0046872">
    <property type="term" value="F:metal ion binding"/>
    <property type="evidence" value="ECO:0007669"/>
    <property type="project" value="InterPro"/>
</dbReference>
<sequence length="460" mass="50243">MPRILIMNAGTPQMSGADLTNAQLSLAANSAYRSAWFAQAGDLIVSPVVIPADLLSFIGATLDFDPSSLCLVVPEASRQSAILDDCTLLSKTVVERIKRHIRRKSAWGMYPCYSTEGVARLAAILGIPKTGDDFALQRGPDLLNRKSHFRQLATSVALPLPHGSVATDPNGLFRAVSSLRSETGRVIVKLDNGAGGVGNVILTSKKSDPLPGARDTRLISWRSFDPDALWSEMTTSSCNTIVVESYHLARSLFYLEYAIRDDASIVFINSGNIRLRKSTDRSERSLIWTGLELPSDLENEQWLTAQAHAYRFVALARDLGYRGMINIDAIFGIDGRLLFNEANGRWGGGSVLHNIAVRLLGLDYSGCNVVLSVRNVPSPSFQAAHDRLVKGGFLFDRTRKEGVIPLAADEKAGTVECVVIAPDRPTAHDKQHRLLRSQRSHLQPLSSRPRAKAALPRAPK</sequence>
<dbReference type="EMBL" id="VITW01000013">
    <property type="protein sequence ID" value="TWB67928.1"/>
    <property type="molecule type" value="Genomic_DNA"/>
</dbReference>
<dbReference type="SUPFAM" id="SSF56059">
    <property type="entry name" value="Glutathione synthetase ATP-binding domain-like"/>
    <property type="match status" value="1"/>
</dbReference>
<keyword evidence="1" id="KW-0547">Nucleotide-binding</keyword>
<feature type="region of interest" description="Disordered" evidence="2">
    <location>
        <begin position="428"/>
        <end position="460"/>
    </location>
</feature>
<evidence type="ECO:0000256" key="1">
    <source>
        <dbReference type="PROSITE-ProRule" id="PRU00409"/>
    </source>
</evidence>
<protein>
    <recommendedName>
        <fullName evidence="3">ATP-grasp domain-containing protein</fullName>
    </recommendedName>
</protein>
<reference evidence="4 5" key="1">
    <citation type="submission" date="2019-06" db="EMBL/GenBank/DDBJ databases">
        <title>Genomic Encyclopedia of Type Strains, Phase IV (KMG-V): Genome sequencing to study the core and pangenomes of soil and plant-associated prokaryotes.</title>
        <authorList>
            <person name="Whitman W."/>
        </authorList>
    </citation>
    <scope>NUCLEOTIDE SEQUENCE [LARGE SCALE GENOMIC DNA]</scope>
    <source>
        <strain evidence="4 5">BR 10556</strain>
    </source>
</reference>
<keyword evidence="1" id="KW-0067">ATP-binding</keyword>
<dbReference type="GO" id="GO:0005524">
    <property type="term" value="F:ATP binding"/>
    <property type="evidence" value="ECO:0007669"/>
    <property type="project" value="UniProtKB-UniRule"/>
</dbReference>
<evidence type="ECO:0000256" key="2">
    <source>
        <dbReference type="SAM" id="MobiDB-lite"/>
    </source>
</evidence>
<feature type="domain" description="ATP-grasp" evidence="3">
    <location>
        <begin position="150"/>
        <end position="373"/>
    </location>
</feature>
<dbReference type="Proteomes" id="UP000315914">
    <property type="component" value="Unassembled WGS sequence"/>
</dbReference>
<proteinExistence type="predicted"/>